<evidence type="ECO:0000313" key="1">
    <source>
        <dbReference type="EMBL" id="ACT91795.1"/>
    </source>
</evidence>
<evidence type="ECO:0000313" key="2">
    <source>
        <dbReference type="Proteomes" id="UP000002011"/>
    </source>
</evidence>
<organism evidence="1 2">
    <name type="scientific">Dyadobacter fermentans (strain ATCC 700827 / DSM 18053 / CIP 107007 / KCTC 52180 / NS114)</name>
    <dbReference type="NCBI Taxonomy" id="471854"/>
    <lineage>
        <taxon>Bacteria</taxon>
        <taxon>Pseudomonadati</taxon>
        <taxon>Bacteroidota</taxon>
        <taxon>Cytophagia</taxon>
        <taxon>Cytophagales</taxon>
        <taxon>Spirosomataceae</taxon>
        <taxon>Dyadobacter</taxon>
    </lineage>
</organism>
<dbReference type="AlphaFoldDB" id="C6VZI3"/>
<dbReference type="KEGG" id="dfe:Dfer_0530"/>
<name>C6VZI3_DYAFD</name>
<accession>C6VZI3</accession>
<keyword evidence="2" id="KW-1185">Reference proteome</keyword>
<dbReference type="HOGENOM" id="CLU_3006906_0_0_10"/>
<proteinExistence type="predicted"/>
<reference evidence="1 2" key="1">
    <citation type="journal article" date="2009" name="Stand. Genomic Sci.">
        <title>Complete genome sequence of Dyadobacter fermentans type strain (NS114).</title>
        <authorList>
            <person name="Lang E."/>
            <person name="Lapidus A."/>
            <person name="Chertkov O."/>
            <person name="Brettin T."/>
            <person name="Detter J.C."/>
            <person name="Han C."/>
            <person name="Copeland A."/>
            <person name="Glavina Del Rio T."/>
            <person name="Nolan M."/>
            <person name="Chen F."/>
            <person name="Lucas S."/>
            <person name="Tice H."/>
            <person name="Cheng J.F."/>
            <person name="Land M."/>
            <person name="Hauser L."/>
            <person name="Chang Y.J."/>
            <person name="Jeffries C.D."/>
            <person name="Kopitz M."/>
            <person name="Bruce D."/>
            <person name="Goodwin L."/>
            <person name="Pitluck S."/>
            <person name="Ovchinnikova G."/>
            <person name="Pati A."/>
            <person name="Ivanova N."/>
            <person name="Mavrommatis K."/>
            <person name="Chen A."/>
            <person name="Palaniappan K."/>
            <person name="Chain P."/>
            <person name="Bristow J."/>
            <person name="Eisen J.A."/>
            <person name="Markowitz V."/>
            <person name="Hugenholtz P."/>
            <person name="Goker M."/>
            <person name="Rohde M."/>
            <person name="Kyrpides N.C."/>
            <person name="Klenk H.P."/>
        </authorList>
    </citation>
    <scope>NUCLEOTIDE SEQUENCE [LARGE SCALE GENOMIC DNA]</scope>
    <source>
        <strain evidence="2">ATCC 700827 / DSM 18053 / CIP 107007 / KCTC 52180 / NS114</strain>
    </source>
</reference>
<dbReference type="EMBL" id="CP001619">
    <property type="protein sequence ID" value="ACT91795.1"/>
    <property type="molecule type" value="Genomic_DNA"/>
</dbReference>
<dbReference type="Proteomes" id="UP000002011">
    <property type="component" value="Chromosome"/>
</dbReference>
<protein>
    <submittedName>
        <fullName evidence="1">Uncharacterized protein</fullName>
    </submittedName>
</protein>
<sequence length="56" mass="6256">MVGTGIFGDPALLKYLKYFICGAELPWELKIDLQAAKSNAYYEAEFLDEACAYATE</sequence>
<gene>
    <name evidence="1" type="ordered locus">Dfer_0530</name>
</gene>